<keyword evidence="5" id="KW-1133">Transmembrane helix</keyword>
<dbReference type="Proteomes" id="UP001445076">
    <property type="component" value="Unassembled WGS sequence"/>
</dbReference>
<evidence type="ECO:0000259" key="7">
    <source>
        <dbReference type="Pfam" id="PF00151"/>
    </source>
</evidence>
<comment type="subcellular location">
    <subcellularLocation>
        <location evidence="1">Secreted</location>
    </subcellularLocation>
</comment>
<gene>
    <name evidence="8" type="ORF">OTU49_008620</name>
</gene>
<organism evidence="8 9">
    <name type="scientific">Cherax quadricarinatus</name>
    <name type="common">Australian red claw crayfish</name>
    <dbReference type="NCBI Taxonomy" id="27406"/>
    <lineage>
        <taxon>Eukaryota</taxon>
        <taxon>Metazoa</taxon>
        <taxon>Ecdysozoa</taxon>
        <taxon>Arthropoda</taxon>
        <taxon>Crustacea</taxon>
        <taxon>Multicrustacea</taxon>
        <taxon>Malacostraca</taxon>
        <taxon>Eumalacostraca</taxon>
        <taxon>Eucarida</taxon>
        <taxon>Decapoda</taxon>
        <taxon>Pleocyemata</taxon>
        <taxon>Astacidea</taxon>
        <taxon>Parastacoidea</taxon>
        <taxon>Parastacidae</taxon>
        <taxon>Cherax</taxon>
    </lineage>
</organism>
<sequence length="408" mass="44414">MAATLALLMAVLIFHPSLVNFLVSSEDTSINLKYVQNFYLWTRRQKSEPQELKVGSHALLAATHFYPRKTYVIIHGFLGSGTDGWILSMKDALLRREDCNVISVNWSSGSMTIGYYVIQGRVSGVGEDISKLLIFLQDVTGLTPDLVHLIGHSLGAHAAGFTGKMMNGTLSRITGLDPAGLKYHQAESTDRLDKTDAAFVDVIHTHGCTTILSQWTDCYGIDENLGDADFWPNGGERQPSCMPGGDGATAVKDGSSCDHGMAYVLYTESLLYSAATTRFLARPCLSWKLYNTGICPCSHPAQYMGYNVNTDVHGVFYLNTSITAPYALLDPECSAGAFSTVQIIGLVLVSVLMTLMIILVMLALVQQYFGIPVVTRLRVALGMDEGSWQGFRESPSTQLLAAGDQVIT</sequence>
<feature type="domain" description="Lipase" evidence="7">
    <location>
        <begin position="36"/>
        <end position="326"/>
    </location>
</feature>
<keyword evidence="3" id="KW-0964">Secreted</keyword>
<proteinExistence type="inferred from homology"/>
<keyword evidence="9" id="KW-1185">Reference proteome</keyword>
<dbReference type="GO" id="GO:0005615">
    <property type="term" value="C:extracellular space"/>
    <property type="evidence" value="ECO:0007669"/>
    <property type="project" value="TreeGrafter"/>
</dbReference>
<evidence type="ECO:0000256" key="5">
    <source>
        <dbReference type="SAM" id="Phobius"/>
    </source>
</evidence>
<dbReference type="Pfam" id="PF00151">
    <property type="entry name" value="Lipase"/>
    <property type="match status" value="1"/>
</dbReference>
<comment type="similarity">
    <text evidence="2 4">Belongs to the AB hydrolase superfamily. Lipase family.</text>
</comment>
<accession>A0AAW0WP45</accession>
<dbReference type="Gene3D" id="3.40.50.1820">
    <property type="entry name" value="alpha/beta hydrolase"/>
    <property type="match status" value="1"/>
</dbReference>
<evidence type="ECO:0000256" key="6">
    <source>
        <dbReference type="SAM" id="SignalP"/>
    </source>
</evidence>
<dbReference type="EMBL" id="JARKIK010000068">
    <property type="protein sequence ID" value="KAK8729087.1"/>
    <property type="molecule type" value="Genomic_DNA"/>
</dbReference>
<protein>
    <recommendedName>
        <fullName evidence="7">Lipase domain-containing protein</fullName>
    </recommendedName>
</protein>
<feature type="chain" id="PRO_5043855718" description="Lipase domain-containing protein" evidence="6">
    <location>
        <begin position="22"/>
        <end position="408"/>
    </location>
</feature>
<evidence type="ECO:0000256" key="4">
    <source>
        <dbReference type="RuleBase" id="RU004262"/>
    </source>
</evidence>
<comment type="caution">
    <text evidence="8">The sequence shown here is derived from an EMBL/GenBank/DDBJ whole genome shotgun (WGS) entry which is preliminary data.</text>
</comment>
<feature type="signal peptide" evidence="6">
    <location>
        <begin position="1"/>
        <end position="21"/>
    </location>
</feature>
<feature type="transmembrane region" description="Helical" evidence="5">
    <location>
        <begin position="343"/>
        <end position="365"/>
    </location>
</feature>
<dbReference type="PANTHER" id="PTHR11610">
    <property type="entry name" value="LIPASE"/>
    <property type="match status" value="1"/>
</dbReference>
<reference evidence="8 9" key="1">
    <citation type="journal article" date="2024" name="BMC Genomics">
        <title>Genome assembly of redclaw crayfish (Cherax quadricarinatus) provides insights into its immune adaptation and hypoxia tolerance.</title>
        <authorList>
            <person name="Liu Z."/>
            <person name="Zheng J."/>
            <person name="Li H."/>
            <person name="Fang K."/>
            <person name="Wang S."/>
            <person name="He J."/>
            <person name="Zhou D."/>
            <person name="Weng S."/>
            <person name="Chi M."/>
            <person name="Gu Z."/>
            <person name="He J."/>
            <person name="Li F."/>
            <person name="Wang M."/>
        </authorList>
    </citation>
    <scope>NUCLEOTIDE SEQUENCE [LARGE SCALE GENOMIC DNA]</scope>
    <source>
        <strain evidence="8">ZL_2023a</strain>
    </source>
</reference>
<dbReference type="InterPro" id="IPR029058">
    <property type="entry name" value="AB_hydrolase_fold"/>
</dbReference>
<keyword evidence="5" id="KW-0472">Membrane</keyword>
<dbReference type="CDD" id="cd00707">
    <property type="entry name" value="Pancreat_lipase_like"/>
    <property type="match status" value="1"/>
</dbReference>
<evidence type="ECO:0000256" key="2">
    <source>
        <dbReference type="ARBA" id="ARBA00010701"/>
    </source>
</evidence>
<dbReference type="InterPro" id="IPR000734">
    <property type="entry name" value="TAG_lipase"/>
</dbReference>
<dbReference type="PRINTS" id="PR00821">
    <property type="entry name" value="TAGLIPASE"/>
</dbReference>
<dbReference type="InterPro" id="IPR013818">
    <property type="entry name" value="Lipase"/>
</dbReference>
<dbReference type="InterPro" id="IPR033906">
    <property type="entry name" value="Lipase_N"/>
</dbReference>
<dbReference type="SUPFAM" id="SSF53474">
    <property type="entry name" value="alpha/beta-Hydrolases"/>
    <property type="match status" value="1"/>
</dbReference>
<dbReference type="GO" id="GO:0016298">
    <property type="term" value="F:lipase activity"/>
    <property type="evidence" value="ECO:0007669"/>
    <property type="project" value="InterPro"/>
</dbReference>
<name>A0AAW0WP45_CHEQU</name>
<keyword evidence="6" id="KW-0732">Signal</keyword>
<evidence type="ECO:0000256" key="1">
    <source>
        <dbReference type="ARBA" id="ARBA00004613"/>
    </source>
</evidence>
<evidence type="ECO:0000313" key="9">
    <source>
        <dbReference type="Proteomes" id="UP001445076"/>
    </source>
</evidence>
<dbReference type="AlphaFoldDB" id="A0AAW0WP45"/>
<keyword evidence="5" id="KW-0812">Transmembrane</keyword>
<dbReference type="GO" id="GO:0016042">
    <property type="term" value="P:lipid catabolic process"/>
    <property type="evidence" value="ECO:0007669"/>
    <property type="project" value="TreeGrafter"/>
</dbReference>
<evidence type="ECO:0000256" key="3">
    <source>
        <dbReference type="ARBA" id="ARBA00022525"/>
    </source>
</evidence>
<evidence type="ECO:0000313" key="8">
    <source>
        <dbReference type="EMBL" id="KAK8729087.1"/>
    </source>
</evidence>